<keyword evidence="3" id="KW-1185">Reference proteome</keyword>
<dbReference type="RefSeq" id="XP_040621178.1">
    <property type="nucleotide sequence ID" value="XM_040760694.1"/>
</dbReference>
<evidence type="ECO:0000256" key="1">
    <source>
        <dbReference type="SAM" id="MobiDB-lite"/>
    </source>
</evidence>
<name>A0A0C2FQ76_9PEZI</name>
<feature type="region of interest" description="Disordered" evidence="1">
    <location>
        <begin position="16"/>
        <end position="43"/>
    </location>
</feature>
<organism evidence="2 3">
    <name type="scientific">Sporothrix brasiliensis 5110</name>
    <dbReference type="NCBI Taxonomy" id="1398154"/>
    <lineage>
        <taxon>Eukaryota</taxon>
        <taxon>Fungi</taxon>
        <taxon>Dikarya</taxon>
        <taxon>Ascomycota</taxon>
        <taxon>Pezizomycotina</taxon>
        <taxon>Sordariomycetes</taxon>
        <taxon>Sordariomycetidae</taxon>
        <taxon>Ophiostomatales</taxon>
        <taxon>Ophiostomataceae</taxon>
        <taxon>Sporothrix</taxon>
    </lineage>
</organism>
<feature type="region of interest" description="Disordered" evidence="1">
    <location>
        <begin position="198"/>
        <end position="223"/>
    </location>
</feature>
<evidence type="ECO:0000313" key="2">
    <source>
        <dbReference type="EMBL" id="KIH93168.1"/>
    </source>
</evidence>
<dbReference type="GeneID" id="63675615"/>
<gene>
    <name evidence="2" type="ORF">SPBR_02391</name>
</gene>
<dbReference type="Gene3D" id="1.10.510.10">
    <property type="entry name" value="Transferase(Phosphotransferase) domain 1"/>
    <property type="match status" value="1"/>
</dbReference>
<feature type="compositionally biased region" description="Acidic residues" evidence="1">
    <location>
        <begin position="462"/>
        <end position="475"/>
    </location>
</feature>
<dbReference type="CDD" id="cd22249">
    <property type="entry name" value="UDM1_RNF168_RNF169-like"/>
    <property type="match status" value="1"/>
</dbReference>
<feature type="compositionally biased region" description="Basic and acidic residues" evidence="1">
    <location>
        <begin position="783"/>
        <end position="804"/>
    </location>
</feature>
<feature type="region of interest" description="Disordered" evidence="1">
    <location>
        <begin position="235"/>
        <end position="258"/>
    </location>
</feature>
<dbReference type="HOGENOM" id="CLU_010672_2_0_1"/>
<dbReference type="Proteomes" id="UP000031575">
    <property type="component" value="Unassembled WGS sequence"/>
</dbReference>
<dbReference type="EMBL" id="AWTV01000006">
    <property type="protein sequence ID" value="KIH93168.1"/>
    <property type="molecule type" value="Genomic_DNA"/>
</dbReference>
<feature type="compositionally biased region" description="Basic residues" evidence="1">
    <location>
        <begin position="805"/>
        <end position="814"/>
    </location>
</feature>
<feature type="compositionally biased region" description="Gly residues" evidence="1">
    <location>
        <begin position="296"/>
        <end position="311"/>
    </location>
</feature>
<feature type="region of interest" description="Disordered" evidence="1">
    <location>
        <begin position="431"/>
        <end position="523"/>
    </location>
</feature>
<dbReference type="OrthoDB" id="2156052at2759"/>
<feature type="region of interest" description="Disordered" evidence="1">
    <location>
        <begin position="277"/>
        <end position="334"/>
    </location>
</feature>
<protein>
    <submittedName>
        <fullName evidence="2">Uncharacterized protein</fullName>
    </submittedName>
</protein>
<feature type="compositionally biased region" description="Acidic residues" evidence="1">
    <location>
        <begin position="242"/>
        <end position="253"/>
    </location>
</feature>
<dbReference type="AlphaFoldDB" id="A0A0C2FQ76"/>
<proteinExistence type="predicted"/>
<dbReference type="VEuPathDB" id="FungiDB:SPBR_02391"/>
<sequence length="814" mass="88948">MDQDVIQKLQEELARAKAETEQQRQRADEEAAARLAEKRRADEEAAKNNDRVYFEYLQNVETKIAPILTVETDRKQAAAGQAAKVGGKVYPRGLRRWVDFPQQHRQQFDDLATLFGDQRLFPSYNDSVSVARNLSPVKRRDEQDVRPFVRACLEVPAMRVVNAFLQRTTDPRYAGLTFRFGNNAYGTAARQMKLDNASSALSGGSSRDDSSHGRLSSRKRKFDNVSSLAPDRWGLRIRADGPDNDDDDDDNEFSESILPGEYKAVHKVRGHDFRNILGNSDAPPAESLIDDCAQQSGGGDGGSGGGGGGGVDVDPQQHHVPAADANPASKKRRQDEMTIAQVLCQAYHYMIVCGTVYSYVTSGEGTVFLMVAPESADTLLYHCVDHAASAAPITQPENDLVRVPAAQMATLILKALVAGLQPTATTTALLQDLPRWPNPQAKVRSSLDAPGRRPGRSPRGGDDDDDNDDDGDDDDNTMHGDKGDPGGMLLPLAPSSIRGGGGATQPRRHSADTSSRPFDPLEPPRREYCTQACLLGLCRGGPLDPACPNTPEHARGAQQTIGADGQPCHAISTADLCAMLLDQLTRSLSAGVECLMKYGLFGTIGTLFKVTLCTYGYTFVAKGVQDADEQALKDEAALYANPATLPLRGVLMPVYLGYMELEEWPYILPSGACIWHMMLLSWAGVSLAKRVPDSVADVEQAIDDMQCELYRHGIYYCDVHDANLAWNKELGRVMALDFDRAFIMDEEDYAESPPRATAAARIQADAHETNSLALSKLAAVAPDSRKADKRKREDIDQDGVNEKRTRTRTRTGVL</sequence>
<feature type="region of interest" description="Disordered" evidence="1">
    <location>
        <begin position="780"/>
        <end position="814"/>
    </location>
</feature>
<comment type="caution">
    <text evidence="2">The sequence shown here is derived from an EMBL/GenBank/DDBJ whole genome shotgun (WGS) entry which is preliminary data.</text>
</comment>
<evidence type="ECO:0000313" key="3">
    <source>
        <dbReference type="Proteomes" id="UP000031575"/>
    </source>
</evidence>
<accession>A0A0C2FQ76</accession>
<reference evidence="2 3" key="1">
    <citation type="journal article" date="2014" name="BMC Genomics">
        <title>Comparative genomics of the major fungal agents of human and animal Sporotrichosis: Sporothrix schenckii and Sporothrix brasiliensis.</title>
        <authorList>
            <person name="Teixeira M.M."/>
            <person name="de Almeida L.G."/>
            <person name="Kubitschek-Barreira P."/>
            <person name="Alves F.L."/>
            <person name="Kioshima E.S."/>
            <person name="Abadio A.K."/>
            <person name="Fernandes L."/>
            <person name="Derengowski L.S."/>
            <person name="Ferreira K.S."/>
            <person name="Souza R.C."/>
            <person name="Ruiz J.C."/>
            <person name="de Andrade N.C."/>
            <person name="Paes H.C."/>
            <person name="Nicola A.M."/>
            <person name="Albuquerque P."/>
            <person name="Gerber A.L."/>
            <person name="Martins V.P."/>
            <person name="Peconick L.D."/>
            <person name="Neto A.V."/>
            <person name="Chaucanez C.B."/>
            <person name="Silva P.A."/>
            <person name="Cunha O.L."/>
            <person name="de Oliveira F.F."/>
            <person name="dos Santos T.C."/>
            <person name="Barros A.L."/>
            <person name="Soares M.A."/>
            <person name="de Oliveira L.M."/>
            <person name="Marini M.M."/>
            <person name="Villalobos-Duno H."/>
            <person name="Cunha M.M."/>
            <person name="de Hoog S."/>
            <person name="da Silveira J.F."/>
            <person name="Henrissat B."/>
            <person name="Nino-Vega G.A."/>
            <person name="Cisalpino P.S."/>
            <person name="Mora-Montes H.M."/>
            <person name="Almeida S.R."/>
            <person name="Stajich J.E."/>
            <person name="Lopes-Bezerra L.M."/>
            <person name="Vasconcelos A.T."/>
            <person name="Felipe M.S."/>
        </authorList>
    </citation>
    <scope>NUCLEOTIDE SEQUENCE [LARGE SCALE GENOMIC DNA]</scope>
    <source>
        <strain evidence="2 3">5110</strain>
    </source>
</reference>